<accession>A0A2T1HY87</accession>
<organism evidence="1 2">
    <name type="scientific">Alsobacter soli</name>
    <dbReference type="NCBI Taxonomy" id="2109933"/>
    <lineage>
        <taxon>Bacteria</taxon>
        <taxon>Pseudomonadati</taxon>
        <taxon>Pseudomonadota</taxon>
        <taxon>Alphaproteobacteria</taxon>
        <taxon>Hyphomicrobiales</taxon>
        <taxon>Alsobacteraceae</taxon>
        <taxon>Alsobacter</taxon>
    </lineage>
</organism>
<protein>
    <submittedName>
        <fullName evidence="1">Uncharacterized protein</fullName>
    </submittedName>
</protein>
<sequence length="67" mass="7271">MTISDLIAELEELRDEVGGDAPVAIERVAHVFEDLAIWTDLAMRQGAGWRLARDAEHGTATLVVVLG</sequence>
<dbReference type="RefSeq" id="WP_106335010.1">
    <property type="nucleotide sequence ID" value="NZ_PVZS01000002.1"/>
</dbReference>
<dbReference type="EMBL" id="PVZS01000002">
    <property type="protein sequence ID" value="PSC06631.1"/>
    <property type="molecule type" value="Genomic_DNA"/>
</dbReference>
<reference evidence="2" key="1">
    <citation type="submission" date="2018-03" db="EMBL/GenBank/DDBJ databases">
        <authorList>
            <person name="Sun L."/>
            <person name="Liu H."/>
            <person name="Chen W."/>
            <person name="Huang K."/>
            <person name="Liu W."/>
            <person name="Gao X."/>
        </authorList>
    </citation>
    <scope>NUCLEOTIDE SEQUENCE [LARGE SCALE GENOMIC DNA]</scope>
    <source>
        <strain evidence="2">SH9</strain>
    </source>
</reference>
<evidence type="ECO:0000313" key="1">
    <source>
        <dbReference type="EMBL" id="PSC06631.1"/>
    </source>
</evidence>
<comment type="caution">
    <text evidence="1">The sequence shown here is derived from an EMBL/GenBank/DDBJ whole genome shotgun (WGS) entry which is preliminary data.</text>
</comment>
<dbReference type="Proteomes" id="UP000239772">
    <property type="component" value="Unassembled WGS sequence"/>
</dbReference>
<proteinExistence type="predicted"/>
<dbReference type="AlphaFoldDB" id="A0A2T1HY87"/>
<evidence type="ECO:0000313" key="2">
    <source>
        <dbReference type="Proteomes" id="UP000239772"/>
    </source>
</evidence>
<keyword evidence="2" id="KW-1185">Reference proteome</keyword>
<name>A0A2T1HY87_9HYPH</name>
<gene>
    <name evidence="1" type="ORF">SLNSH_02130</name>
</gene>